<dbReference type="STRING" id="5722.A2EJF5"/>
<dbReference type="Pfam" id="PF00179">
    <property type="entry name" value="UQ_con"/>
    <property type="match status" value="1"/>
</dbReference>
<dbReference type="OMA" id="NRQQYEM"/>
<sequence length="162" mass="18617">MQDQASFAIQRLTEERSRWRKDHPAGFIARPIKQRNGNLDLFNWECLIPGPEKSLWEGGFYRLLLSFPTSYPINAPIAKFDPIVPHVNVFPSGKVCLSILTDGWKPSINLRQILVGIQKLLIEPNPESPAHQVNYDNYMMNRPLYDANIKECAKMHTKNTLD</sequence>
<dbReference type="AlphaFoldDB" id="A2EJF5"/>
<dbReference type="SMR" id="A2EJF5"/>
<evidence type="ECO:0000313" key="3">
    <source>
        <dbReference type="Proteomes" id="UP000001542"/>
    </source>
</evidence>
<proteinExistence type="predicted"/>
<dbReference type="PROSITE" id="PS50127">
    <property type="entry name" value="UBC_2"/>
    <property type="match status" value="1"/>
</dbReference>
<dbReference type="GO" id="GO:0061656">
    <property type="term" value="F:SUMO conjugating enzyme activity"/>
    <property type="evidence" value="ECO:0000318"/>
    <property type="project" value="GO_Central"/>
</dbReference>
<dbReference type="FunCoup" id="A2EJF5">
    <property type="interactions" value="1250"/>
</dbReference>
<feature type="domain" description="UBC core" evidence="1">
    <location>
        <begin position="7"/>
        <end position="158"/>
    </location>
</feature>
<evidence type="ECO:0000313" key="2">
    <source>
        <dbReference type="EMBL" id="EAY07212.1"/>
    </source>
</evidence>
<dbReference type="SMART" id="SM00212">
    <property type="entry name" value="UBCc"/>
    <property type="match status" value="1"/>
</dbReference>
<protein>
    <submittedName>
        <fullName evidence="2">Ubiquitin-conjugating enzyme family protein</fullName>
    </submittedName>
</protein>
<dbReference type="RefSeq" id="XP_001319435.1">
    <property type="nucleotide sequence ID" value="XM_001319400.1"/>
</dbReference>
<name>A2EJF5_TRIV3</name>
<dbReference type="SUPFAM" id="SSF54495">
    <property type="entry name" value="UBC-like"/>
    <property type="match status" value="1"/>
</dbReference>
<dbReference type="KEGG" id="tva:4765099"/>
<organism evidence="2 3">
    <name type="scientific">Trichomonas vaginalis (strain ATCC PRA-98 / G3)</name>
    <dbReference type="NCBI Taxonomy" id="412133"/>
    <lineage>
        <taxon>Eukaryota</taxon>
        <taxon>Metamonada</taxon>
        <taxon>Parabasalia</taxon>
        <taxon>Trichomonadida</taxon>
        <taxon>Trichomonadidae</taxon>
        <taxon>Trichomonas</taxon>
    </lineage>
</organism>
<evidence type="ECO:0000259" key="1">
    <source>
        <dbReference type="PROSITE" id="PS50127"/>
    </source>
</evidence>
<dbReference type="VEuPathDB" id="TrichDB:TVAG_050270"/>
<dbReference type="EMBL" id="DS113405">
    <property type="protein sequence ID" value="EAY07212.1"/>
    <property type="molecule type" value="Genomic_DNA"/>
</dbReference>
<reference evidence="2" key="2">
    <citation type="journal article" date="2007" name="Science">
        <title>Draft genome sequence of the sexually transmitted pathogen Trichomonas vaginalis.</title>
        <authorList>
            <person name="Carlton J.M."/>
            <person name="Hirt R.P."/>
            <person name="Silva J.C."/>
            <person name="Delcher A.L."/>
            <person name="Schatz M."/>
            <person name="Zhao Q."/>
            <person name="Wortman J.R."/>
            <person name="Bidwell S.L."/>
            <person name="Alsmark U.C.M."/>
            <person name="Besteiro S."/>
            <person name="Sicheritz-Ponten T."/>
            <person name="Noel C.J."/>
            <person name="Dacks J.B."/>
            <person name="Foster P.G."/>
            <person name="Simillion C."/>
            <person name="Van de Peer Y."/>
            <person name="Miranda-Saavedra D."/>
            <person name="Barton G.J."/>
            <person name="Westrop G.D."/>
            <person name="Mueller S."/>
            <person name="Dessi D."/>
            <person name="Fiori P.L."/>
            <person name="Ren Q."/>
            <person name="Paulsen I."/>
            <person name="Zhang H."/>
            <person name="Bastida-Corcuera F.D."/>
            <person name="Simoes-Barbosa A."/>
            <person name="Brown M.T."/>
            <person name="Hayes R.D."/>
            <person name="Mukherjee M."/>
            <person name="Okumura C.Y."/>
            <person name="Schneider R."/>
            <person name="Smith A.J."/>
            <person name="Vanacova S."/>
            <person name="Villalvazo M."/>
            <person name="Haas B.J."/>
            <person name="Pertea M."/>
            <person name="Feldblyum T.V."/>
            <person name="Utterback T.R."/>
            <person name="Shu C.L."/>
            <person name="Osoegawa K."/>
            <person name="de Jong P.J."/>
            <person name="Hrdy I."/>
            <person name="Horvathova L."/>
            <person name="Zubacova Z."/>
            <person name="Dolezal P."/>
            <person name="Malik S.B."/>
            <person name="Logsdon J.M. Jr."/>
            <person name="Henze K."/>
            <person name="Gupta A."/>
            <person name="Wang C.C."/>
            <person name="Dunne R.L."/>
            <person name="Upcroft J.A."/>
            <person name="Upcroft P."/>
            <person name="White O."/>
            <person name="Salzberg S.L."/>
            <person name="Tang P."/>
            <person name="Chiu C.-H."/>
            <person name="Lee Y.-S."/>
            <person name="Embley T.M."/>
            <person name="Coombs G.H."/>
            <person name="Mottram J.C."/>
            <person name="Tachezy J."/>
            <person name="Fraser-Liggett C.M."/>
            <person name="Johnson P.J."/>
        </authorList>
    </citation>
    <scope>NUCLEOTIDE SEQUENCE [LARGE SCALE GENOMIC DNA]</scope>
    <source>
        <strain evidence="2">G3</strain>
    </source>
</reference>
<dbReference type="InterPro" id="IPR000608">
    <property type="entry name" value="UBC"/>
</dbReference>
<dbReference type="InterPro" id="IPR016135">
    <property type="entry name" value="UBQ-conjugating_enzyme/RWD"/>
</dbReference>
<dbReference type="PANTHER" id="PTHR24067">
    <property type="entry name" value="UBIQUITIN-CONJUGATING ENZYME E2"/>
    <property type="match status" value="1"/>
</dbReference>
<dbReference type="VEuPathDB" id="TrichDB:TVAGG3_0389630"/>
<reference evidence="2" key="1">
    <citation type="submission" date="2006-10" db="EMBL/GenBank/DDBJ databases">
        <authorList>
            <person name="Amadeo P."/>
            <person name="Zhao Q."/>
            <person name="Wortman J."/>
            <person name="Fraser-Liggett C."/>
            <person name="Carlton J."/>
        </authorList>
    </citation>
    <scope>NUCLEOTIDE SEQUENCE</scope>
    <source>
        <strain evidence="2">G3</strain>
    </source>
</reference>
<dbReference type="InterPro" id="IPR050113">
    <property type="entry name" value="Ub_conjugating_enzyme"/>
</dbReference>
<keyword evidence="3" id="KW-1185">Reference proteome</keyword>
<dbReference type="FunFam" id="3.10.110.10:FF:000108">
    <property type="entry name" value="Ubiquitin-conjugating enzyme family protein"/>
    <property type="match status" value="1"/>
</dbReference>
<dbReference type="InParanoid" id="A2EJF5"/>
<dbReference type="Gene3D" id="3.10.110.10">
    <property type="entry name" value="Ubiquitin Conjugating Enzyme"/>
    <property type="match status" value="1"/>
</dbReference>
<dbReference type="OrthoDB" id="6600758at2759"/>
<accession>A2EJF5</accession>
<dbReference type="GO" id="GO:0005634">
    <property type="term" value="C:nucleus"/>
    <property type="evidence" value="ECO:0000318"/>
    <property type="project" value="GO_Central"/>
</dbReference>
<dbReference type="CDD" id="cd23798">
    <property type="entry name" value="UBCc_UBE2I"/>
    <property type="match status" value="1"/>
</dbReference>
<gene>
    <name evidence="2" type="ORF">TVAG_050270</name>
</gene>
<dbReference type="Proteomes" id="UP000001542">
    <property type="component" value="Unassembled WGS sequence"/>
</dbReference>
<dbReference type="GO" id="GO:0016925">
    <property type="term" value="P:protein sumoylation"/>
    <property type="evidence" value="ECO:0000318"/>
    <property type="project" value="GO_Central"/>
</dbReference>
<dbReference type="eggNOG" id="KOG0424">
    <property type="taxonomic scope" value="Eukaryota"/>
</dbReference>